<accession>A0A345ZRF9</accession>
<dbReference type="AlphaFoldDB" id="A0A345ZRF9"/>
<sequence>MKKSLLALAAVAAATLAAVPAEARVRAGTLTCQVAPGVGLIVGSQRTLECQFKSRRLRERYTGQVNRIGLDIGFTSGQQVVWAVFASARPGRGALAGNYVGATAEVSLAAGLGANALVGGFRRSIALQPLSVGTQTGVNLAVAVTGLDLEYAGRRH</sequence>
<feature type="chain" id="PRO_5016988819" evidence="1">
    <location>
        <begin position="24"/>
        <end position="156"/>
    </location>
</feature>
<evidence type="ECO:0000313" key="3">
    <source>
        <dbReference type="Proteomes" id="UP000254889"/>
    </source>
</evidence>
<dbReference type="KEGG" id="ptaw:DW352_02610"/>
<reference evidence="2 3" key="1">
    <citation type="submission" date="2018-07" db="EMBL/GenBank/DDBJ databases">
        <authorList>
            <person name="Quirk P.G."/>
            <person name="Krulwich T.A."/>
        </authorList>
    </citation>
    <scope>NUCLEOTIDE SEQUENCE [LARGE SCALE GENOMIC DNA]</scope>
    <source>
        <strain evidence="2 3">CC-BB4</strain>
    </source>
</reference>
<evidence type="ECO:0000313" key="2">
    <source>
        <dbReference type="EMBL" id="AXK79506.1"/>
    </source>
</evidence>
<dbReference type="RefSeq" id="WP_115688264.1">
    <property type="nucleotide sequence ID" value="NZ_CP031417.1"/>
</dbReference>
<protein>
    <submittedName>
        <fullName evidence="2">DUF992 domain-containing protein</fullName>
    </submittedName>
</protein>
<dbReference type="EMBL" id="CP031417">
    <property type="protein sequence ID" value="AXK79506.1"/>
    <property type="molecule type" value="Genomic_DNA"/>
</dbReference>
<feature type="signal peptide" evidence="1">
    <location>
        <begin position="1"/>
        <end position="23"/>
    </location>
</feature>
<keyword evidence="1" id="KW-0732">Signal</keyword>
<proteinExistence type="predicted"/>
<organism evidence="2 3">
    <name type="scientific">Pseudolabrys taiwanensis</name>
    <dbReference type="NCBI Taxonomy" id="331696"/>
    <lineage>
        <taxon>Bacteria</taxon>
        <taxon>Pseudomonadati</taxon>
        <taxon>Pseudomonadota</taxon>
        <taxon>Alphaproteobacteria</taxon>
        <taxon>Hyphomicrobiales</taxon>
        <taxon>Xanthobacteraceae</taxon>
        <taxon>Pseudolabrys</taxon>
    </lineage>
</organism>
<dbReference type="Pfam" id="PF06186">
    <property type="entry name" value="DUF992"/>
    <property type="match status" value="1"/>
</dbReference>
<keyword evidence="3" id="KW-1185">Reference proteome</keyword>
<dbReference type="InterPro" id="IPR009333">
    <property type="entry name" value="DUF992"/>
</dbReference>
<evidence type="ECO:0000256" key="1">
    <source>
        <dbReference type="SAM" id="SignalP"/>
    </source>
</evidence>
<dbReference type="OrthoDB" id="7362478at2"/>
<dbReference type="Proteomes" id="UP000254889">
    <property type="component" value="Chromosome"/>
</dbReference>
<name>A0A345ZRF9_9HYPH</name>
<gene>
    <name evidence="2" type="ORF">DW352_02610</name>
</gene>